<reference evidence="6 7" key="1">
    <citation type="journal article" date="2016" name="Nat. Commun.">
        <title>Thousands of microbial genomes shed light on interconnected biogeochemical processes in an aquifer system.</title>
        <authorList>
            <person name="Anantharaman K."/>
            <person name="Brown C.T."/>
            <person name="Hug L.A."/>
            <person name="Sharon I."/>
            <person name="Castelle C.J."/>
            <person name="Probst A.J."/>
            <person name="Thomas B.C."/>
            <person name="Singh A."/>
            <person name="Wilkins M.J."/>
            <person name="Karaoz U."/>
            <person name="Brodie E.L."/>
            <person name="Williams K.H."/>
            <person name="Hubbard S.S."/>
            <person name="Banfield J.F."/>
        </authorList>
    </citation>
    <scope>NUCLEOTIDE SEQUENCE [LARGE SCALE GENOMIC DNA]</scope>
</reference>
<dbReference type="PROSITE" id="PS00049">
    <property type="entry name" value="RIBOSOMAL_L14"/>
    <property type="match status" value="1"/>
</dbReference>
<dbReference type="GO" id="GO:0003735">
    <property type="term" value="F:structural constituent of ribosome"/>
    <property type="evidence" value="ECO:0007669"/>
    <property type="project" value="InterPro"/>
</dbReference>
<dbReference type="PANTHER" id="PTHR11761:SF3">
    <property type="entry name" value="LARGE RIBOSOMAL SUBUNIT PROTEIN UL14M"/>
    <property type="match status" value="1"/>
</dbReference>
<dbReference type="GO" id="GO:0006412">
    <property type="term" value="P:translation"/>
    <property type="evidence" value="ECO:0007669"/>
    <property type="project" value="UniProtKB-UniRule"/>
</dbReference>
<proteinExistence type="inferred from homology"/>
<evidence type="ECO:0000256" key="3">
    <source>
        <dbReference type="HAMAP-Rule" id="MF_01367"/>
    </source>
</evidence>
<dbReference type="InterPro" id="IPR036853">
    <property type="entry name" value="Ribosomal_uL14_sf"/>
</dbReference>
<dbReference type="InterPro" id="IPR019972">
    <property type="entry name" value="Ribosomal_uL14_CS"/>
</dbReference>
<keyword evidence="2 3" id="KW-0687">Ribonucleoprotein</keyword>
<accession>A0A1F6CRV5</accession>
<dbReference type="EMBL" id="MFKW01000008">
    <property type="protein sequence ID" value="OGG51919.1"/>
    <property type="molecule type" value="Genomic_DNA"/>
</dbReference>
<dbReference type="SUPFAM" id="SSF50193">
    <property type="entry name" value="Ribosomal protein L14"/>
    <property type="match status" value="1"/>
</dbReference>
<comment type="caution">
    <text evidence="6">The sequence shown here is derived from an EMBL/GenBank/DDBJ whole genome shotgun (WGS) entry which is preliminary data.</text>
</comment>
<evidence type="ECO:0000256" key="5">
    <source>
        <dbReference type="RuleBase" id="RU003950"/>
    </source>
</evidence>
<name>A0A1F6CRV5_9BACT</name>
<evidence type="ECO:0000256" key="4">
    <source>
        <dbReference type="RuleBase" id="RU003949"/>
    </source>
</evidence>
<evidence type="ECO:0000313" key="7">
    <source>
        <dbReference type="Proteomes" id="UP000176445"/>
    </source>
</evidence>
<gene>
    <name evidence="3" type="primary">rplN</name>
    <name evidence="6" type="ORF">A2704_00090</name>
</gene>
<dbReference type="GO" id="GO:0022625">
    <property type="term" value="C:cytosolic large ribosomal subunit"/>
    <property type="evidence" value="ECO:0007669"/>
    <property type="project" value="TreeGrafter"/>
</dbReference>
<dbReference type="GO" id="GO:0070180">
    <property type="term" value="F:large ribosomal subunit rRNA binding"/>
    <property type="evidence" value="ECO:0007669"/>
    <property type="project" value="TreeGrafter"/>
</dbReference>
<dbReference type="AlphaFoldDB" id="A0A1F6CRV5"/>
<dbReference type="NCBIfam" id="TIGR01067">
    <property type="entry name" value="rplN_bact"/>
    <property type="match status" value="1"/>
</dbReference>
<dbReference type="Gene3D" id="2.40.150.20">
    <property type="entry name" value="Ribosomal protein L14"/>
    <property type="match status" value="1"/>
</dbReference>
<dbReference type="HAMAP" id="MF_01367">
    <property type="entry name" value="Ribosomal_uL14"/>
    <property type="match status" value="1"/>
</dbReference>
<comment type="subunit">
    <text evidence="3">Part of the 50S ribosomal subunit. Forms a cluster with proteins L3 and L19. In the 70S ribosome, L14 and L19 interact and together make contacts with the 16S rRNA in bridges B5 and B8.</text>
</comment>
<keyword evidence="1 3" id="KW-0689">Ribosomal protein</keyword>
<keyword evidence="3 5" id="KW-0694">RNA-binding</keyword>
<evidence type="ECO:0000256" key="2">
    <source>
        <dbReference type="ARBA" id="ARBA00023274"/>
    </source>
</evidence>
<dbReference type="Proteomes" id="UP000176445">
    <property type="component" value="Unassembled WGS sequence"/>
</dbReference>
<comment type="function">
    <text evidence="3 5">Binds to 23S rRNA. Forms part of two intersubunit bridges in the 70S ribosome.</text>
</comment>
<comment type="similarity">
    <text evidence="3 4">Belongs to the universal ribosomal protein uL14 family.</text>
</comment>
<protein>
    <recommendedName>
        <fullName evidence="3">Large ribosomal subunit protein uL14</fullName>
    </recommendedName>
</protein>
<dbReference type="InterPro" id="IPR000218">
    <property type="entry name" value="Ribosomal_uL14"/>
</dbReference>
<sequence length="126" mass="13970">MIQDRTLVKIADNSGGIIGRVFKILGGSKRRYAGIGDQIVISIQTAQPRKSVKKKEVHRAVVVRQTKAFRRADGSYVRFDENAVVLIMGSGKEPKEPKANRVFGPIPREVVERGYQRIGSLAPEIV</sequence>
<dbReference type="PANTHER" id="PTHR11761">
    <property type="entry name" value="50S/60S RIBOSOMAL PROTEIN L14/L23"/>
    <property type="match status" value="1"/>
</dbReference>
<organism evidence="6 7">
    <name type="scientific">Candidatus Kaiserbacteria bacterium RIFCSPHIGHO2_01_FULL_54_36b</name>
    <dbReference type="NCBI Taxonomy" id="1798483"/>
    <lineage>
        <taxon>Bacteria</taxon>
        <taxon>Candidatus Kaiseribacteriota</taxon>
    </lineage>
</organism>
<keyword evidence="3 5" id="KW-0699">rRNA-binding</keyword>
<dbReference type="SMART" id="SM01374">
    <property type="entry name" value="Ribosomal_L14"/>
    <property type="match status" value="1"/>
</dbReference>
<dbReference type="Pfam" id="PF00238">
    <property type="entry name" value="Ribosomal_L14"/>
    <property type="match status" value="1"/>
</dbReference>
<evidence type="ECO:0000313" key="6">
    <source>
        <dbReference type="EMBL" id="OGG51919.1"/>
    </source>
</evidence>
<dbReference type="CDD" id="cd00337">
    <property type="entry name" value="Ribosomal_uL14"/>
    <property type="match status" value="1"/>
</dbReference>
<dbReference type="InterPro" id="IPR005745">
    <property type="entry name" value="Ribosomal_uL14_bac-type"/>
</dbReference>
<evidence type="ECO:0000256" key="1">
    <source>
        <dbReference type="ARBA" id="ARBA00022980"/>
    </source>
</evidence>